<dbReference type="InterPro" id="IPR018109">
    <property type="entry name" value="Folylpolyglutamate_synth_CS"/>
</dbReference>
<reference evidence="13" key="1">
    <citation type="submission" date="2017-09" db="EMBL/GenBank/DDBJ databases">
        <title>Contemporary evolution of a Lepidopteran species, Heliothis virescens, in response to modern agricultural practices.</title>
        <authorList>
            <person name="Fritz M.L."/>
            <person name="Deyonke A.M."/>
            <person name="Papanicolaou A."/>
            <person name="Micinski S."/>
            <person name="Westbrook J."/>
            <person name="Gould F."/>
        </authorList>
    </citation>
    <scope>NUCLEOTIDE SEQUENCE [LARGE SCALE GENOMIC DNA]</scope>
    <source>
        <strain evidence="13">HvINT-</strain>
        <tissue evidence="13">Whole body</tissue>
    </source>
</reference>
<evidence type="ECO:0000256" key="7">
    <source>
        <dbReference type="ARBA" id="ARBA00022741"/>
    </source>
</evidence>
<evidence type="ECO:0000256" key="8">
    <source>
        <dbReference type="ARBA" id="ARBA00022840"/>
    </source>
</evidence>
<dbReference type="GO" id="GO:0005524">
    <property type="term" value="F:ATP binding"/>
    <property type="evidence" value="ECO:0007669"/>
    <property type="project" value="UniProtKB-KW"/>
</dbReference>
<comment type="similarity">
    <text evidence="2">Belongs to the folylpolyglutamate synthase family.</text>
</comment>
<dbReference type="PANTHER" id="PTHR11136:SF5">
    <property type="entry name" value="FOLYLPOLYGLUTAMATE SYNTHASE, MITOCHONDRIAL"/>
    <property type="match status" value="1"/>
</dbReference>
<gene>
    <name evidence="13" type="ORF">B5V51_14343</name>
</gene>
<evidence type="ECO:0000256" key="9">
    <source>
        <dbReference type="ARBA" id="ARBA00022842"/>
    </source>
</evidence>
<keyword evidence="8" id="KW-0067">ATP-binding</keyword>
<evidence type="ECO:0000256" key="12">
    <source>
        <dbReference type="ARBA" id="ARBA00047493"/>
    </source>
</evidence>
<dbReference type="Gene3D" id="3.40.1190.10">
    <property type="entry name" value="Mur-like, catalytic domain"/>
    <property type="match status" value="2"/>
</dbReference>
<keyword evidence="5" id="KW-0436">Ligase</keyword>
<dbReference type="EC" id="6.3.2.17" evidence="3"/>
<proteinExistence type="inferred from homology"/>
<dbReference type="InterPro" id="IPR001645">
    <property type="entry name" value="Folylpolyglutamate_synth"/>
</dbReference>
<name>A0A2A4K675_HELVI</name>
<dbReference type="GO" id="GO:0005739">
    <property type="term" value="C:mitochondrion"/>
    <property type="evidence" value="ECO:0007669"/>
    <property type="project" value="TreeGrafter"/>
</dbReference>
<evidence type="ECO:0000256" key="4">
    <source>
        <dbReference type="ARBA" id="ARBA00022563"/>
    </source>
</evidence>
<dbReference type="AlphaFoldDB" id="A0A2A4K675"/>
<dbReference type="PROSITE" id="PS01011">
    <property type="entry name" value="FOLYLPOLYGLU_SYNT_1"/>
    <property type="match status" value="1"/>
</dbReference>
<protein>
    <recommendedName>
        <fullName evidence="3">tetrahydrofolate synthase</fullName>
        <ecNumber evidence="3">6.3.2.17</ecNumber>
    </recommendedName>
    <alternativeName>
        <fullName evidence="11">Folylpoly-gamma-glutamate synthetase</fullName>
    </alternativeName>
    <alternativeName>
        <fullName evidence="10">Tetrahydrofolylpolyglutamate synthase</fullName>
    </alternativeName>
</protein>
<dbReference type="PROSITE" id="PS01012">
    <property type="entry name" value="FOLYLPOLYGLU_SYNT_2"/>
    <property type="match status" value="2"/>
</dbReference>
<dbReference type="GO" id="GO:0004326">
    <property type="term" value="F:tetrahydrofolylpolyglutamate synthase activity"/>
    <property type="evidence" value="ECO:0007669"/>
    <property type="project" value="UniProtKB-EC"/>
</dbReference>
<dbReference type="Gene3D" id="3.90.190.20">
    <property type="entry name" value="Mur ligase, C-terminal domain"/>
    <property type="match status" value="1"/>
</dbReference>
<dbReference type="EMBL" id="NWSH01000087">
    <property type="protein sequence ID" value="PCG79741.1"/>
    <property type="molecule type" value="Genomic_DNA"/>
</dbReference>
<evidence type="ECO:0000256" key="1">
    <source>
        <dbReference type="ARBA" id="ARBA00005150"/>
    </source>
</evidence>
<dbReference type="UniPathway" id="UPA00850"/>
<evidence type="ECO:0000256" key="10">
    <source>
        <dbReference type="ARBA" id="ARBA00030592"/>
    </source>
</evidence>
<sequence length="833" mass="92210">MNSVRLFRSRLASCVAAKMCSTRSGYEEAVRKLNLLQSNKATIEQIRKDIRTGQVSTTVLQHTQKCTNIEDMEYYLARTGVSMTKLDELSVIHIAGTKGKGSTSAMCESILRHHGFRTGFYSSPHLVAVRERIRLDGRVISEEQFAKYFHQVHDLLDASKAFEGDMPKYFAFLTVMAFNVFLKEKVDVAIVEVGIGGIVDYTNVLRKVPVVGITALGLDHTSILGTTLPEIAAAKAGVMKAGCEAYTVKQPPEAMAVLRNVANSVQCPLTVVPDYNTYTFPNTERAHLPVEVDAYQTNASLAIQLAHAWLRITKPVHTKNGLIKHVVNGQNGLKKPVLDAVVKCVTKETMTGLTSCKWPGRYQVVKADYAQFYLDGAHTKESMEICAQWFKNTNRLHDKVLIFSATGDRDAEMLLHPLHDVGFKSVYFVVPTAHRNIGQNNDNYSLVEQEELIARCEKHASIWQRLQEGCIDVKAFEGDMPKYFAFLTVMAFNVFLKEKVDVAIVEVGIGGIVDYTNVLRKVPVVGITALGLDHTSILGTTLPEIAAAKAGVMKAGCEAYTVKQPPEAMAVLRNVANSVQCPLTVVPDYNTYTFPNTERAHLPVEVDAYQTNASLAIQLAHAWLRITKPVHTKNGLIKHVVNGQNGLKKPVLDAVVKCVTKETMTGLTSCKWPGRYQVVKADYAQFYLDGAHTKESMEICAQWFKNTNRLHDKVLIFSATGDRDAEMLLHPLHDVGFKSVYFVVPTAHRNIGQNNDNYSLVEQEELIARCEKHASIWQRLQEGCIDVKVAGCVAEALVDLKKKKIVDRSSVLITGSLHLVGAALSILDPNLSS</sequence>
<dbReference type="GO" id="GO:0006730">
    <property type="term" value="P:one-carbon metabolic process"/>
    <property type="evidence" value="ECO:0007669"/>
    <property type="project" value="UniProtKB-KW"/>
</dbReference>
<organism evidence="13">
    <name type="scientific">Heliothis virescens</name>
    <name type="common">Tobacco budworm moth</name>
    <dbReference type="NCBI Taxonomy" id="7102"/>
    <lineage>
        <taxon>Eukaryota</taxon>
        <taxon>Metazoa</taxon>
        <taxon>Ecdysozoa</taxon>
        <taxon>Arthropoda</taxon>
        <taxon>Hexapoda</taxon>
        <taxon>Insecta</taxon>
        <taxon>Pterygota</taxon>
        <taxon>Neoptera</taxon>
        <taxon>Endopterygota</taxon>
        <taxon>Lepidoptera</taxon>
        <taxon>Glossata</taxon>
        <taxon>Ditrysia</taxon>
        <taxon>Noctuoidea</taxon>
        <taxon>Noctuidae</taxon>
        <taxon>Heliothinae</taxon>
        <taxon>Heliothis</taxon>
    </lineage>
</organism>
<dbReference type="FunFam" id="3.40.1190.10:FF:000005">
    <property type="entry name" value="Folylpolyglutamate synthase"/>
    <property type="match status" value="1"/>
</dbReference>
<evidence type="ECO:0000256" key="5">
    <source>
        <dbReference type="ARBA" id="ARBA00022598"/>
    </source>
</evidence>
<accession>A0A2A4K675</accession>
<dbReference type="InterPro" id="IPR036615">
    <property type="entry name" value="Mur_ligase_C_dom_sf"/>
</dbReference>
<dbReference type="GO" id="GO:0005829">
    <property type="term" value="C:cytosol"/>
    <property type="evidence" value="ECO:0007669"/>
    <property type="project" value="TreeGrafter"/>
</dbReference>
<evidence type="ECO:0000256" key="6">
    <source>
        <dbReference type="ARBA" id="ARBA00022723"/>
    </source>
</evidence>
<dbReference type="SUPFAM" id="SSF53244">
    <property type="entry name" value="MurD-like peptide ligases, peptide-binding domain"/>
    <property type="match status" value="2"/>
</dbReference>
<dbReference type="NCBIfam" id="TIGR01499">
    <property type="entry name" value="folC"/>
    <property type="match status" value="2"/>
</dbReference>
<comment type="caution">
    <text evidence="13">The sequence shown here is derived from an EMBL/GenBank/DDBJ whole genome shotgun (WGS) entry which is preliminary data.</text>
</comment>
<keyword evidence="6" id="KW-0479">Metal-binding</keyword>
<comment type="pathway">
    <text evidence="1">Cofactor biosynthesis; tetrahydrofolylpolyglutamate biosynthesis.</text>
</comment>
<dbReference type="STRING" id="7102.A0A2A4K675"/>
<dbReference type="InterPro" id="IPR036565">
    <property type="entry name" value="Mur-like_cat_sf"/>
</dbReference>
<comment type="catalytic activity">
    <reaction evidence="12">
        <text>(6S)-5,6,7,8-tetrahydrofolyl-(gamma-L-Glu)(n) + L-glutamate + ATP = (6S)-5,6,7,8-tetrahydrofolyl-(gamma-L-Glu)(n+1) + ADP + phosphate + H(+)</text>
        <dbReference type="Rhea" id="RHEA:10580"/>
        <dbReference type="Rhea" id="RHEA-COMP:14738"/>
        <dbReference type="Rhea" id="RHEA-COMP:14740"/>
        <dbReference type="ChEBI" id="CHEBI:15378"/>
        <dbReference type="ChEBI" id="CHEBI:29985"/>
        <dbReference type="ChEBI" id="CHEBI:30616"/>
        <dbReference type="ChEBI" id="CHEBI:43474"/>
        <dbReference type="ChEBI" id="CHEBI:141005"/>
        <dbReference type="ChEBI" id="CHEBI:456216"/>
        <dbReference type="EC" id="6.3.2.17"/>
    </reaction>
</comment>
<dbReference type="SUPFAM" id="SSF53623">
    <property type="entry name" value="MurD-like peptide ligases, catalytic domain"/>
    <property type="match status" value="2"/>
</dbReference>
<evidence type="ECO:0000313" key="13">
    <source>
        <dbReference type="EMBL" id="PCG79741.1"/>
    </source>
</evidence>
<dbReference type="PANTHER" id="PTHR11136">
    <property type="entry name" value="FOLYLPOLYGLUTAMATE SYNTHASE-RELATED"/>
    <property type="match status" value="1"/>
</dbReference>
<keyword evidence="9" id="KW-0460">Magnesium</keyword>
<keyword evidence="7" id="KW-0547">Nucleotide-binding</keyword>
<evidence type="ECO:0000256" key="3">
    <source>
        <dbReference type="ARBA" id="ARBA00013025"/>
    </source>
</evidence>
<evidence type="ECO:0000256" key="2">
    <source>
        <dbReference type="ARBA" id="ARBA00008276"/>
    </source>
</evidence>
<dbReference type="GO" id="GO:0046872">
    <property type="term" value="F:metal ion binding"/>
    <property type="evidence" value="ECO:0007669"/>
    <property type="project" value="UniProtKB-KW"/>
</dbReference>
<evidence type="ECO:0000256" key="11">
    <source>
        <dbReference type="ARBA" id="ARBA00030876"/>
    </source>
</evidence>
<keyword evidence="4" id="KW-0554">One-carbon metabolism</keyword>